<dbReference type="EMBL" id="JAJNBZ010000018">
    <property type="protein sequence ID" value="MCE5171572.1"/>
    <property type="molecule type" value="Genomic_DNA"/>
</dbReference>
<comment type="caution">
    <text evidence="2">The sequence shown here is derived from an EMBL/GenBank/DDBJ whole genome shotgun (WGS) entry which is preliminary data.</text>
</comment>
<accession>A0ABS8YJ23</accession>
<dbReference type="InterPro" id="IPR036188">
    <property type="entry name" value="FAD/NAD-bd_sf"/>
</dbReference>
<dbReference type="SUPFAM" id="SSF51905">
    <property type="entry name" value="FAD/NAD(P)-binding domain"/>
    <property type="match status" value="2"/>
</dbReference>
<name>A0ABS8YJ23_9BACL</name>
<dbReference type="RefSeq" id="WP_233698001.1">
    <property type="nucleotide sequence ID" value="NZ_JAJNBZ010000018.1"/>
</dbReference>
<evidence type="ECO:0000313" key="3">
    <source>
        <dbReference type="Proteomes" id="UP001199916"/>
    </source>
</evidence>
<keyword evidence="3" id="KW-1185">Reference proteome</keyword>
<sequence>MHTFQSNPIIDVVIIGAGQAGLALGAQLSLLQPRLSTLLLERHQRVGDNWRERYDSLVLFTPRKYSELPGLSMAGDPDGFPAGDEVADYLEHYAKHWQLSVRTGSQVERVEHDPALAAASSASGATFHVYLHGQDEPIRCRRLVLATGPFRTPYIPDWAQSLHDNVMQLHSSQYKRPSQLPSGPVLVVGGGNSGAHIAVELSKSHPTSLALRGTIRQLPLHILNRSTFEWMDKLTLLHAQADGRRARWLRRKGDPIFGYALREAIRSDQLQLKPEAVGINEQGTAVLFKDRSSCKPATVIWATGFRNDNRWLQIPSLFDEHGQLMYTGHRTPVNGLYVIGMPWQHARSSALLCGAGPDAKRLATELSASDRVL</sequence>
<dbReference type="PANTHER" id="PTHR43539:SF78">
    <property type="entry name" value="FLAVIN-CONTAINING MONOOXYGENASE"/>
    <property type="match status" value="1"/>
</dbReference>
<evidence type="ECO:0000313" key="2">
    <source>
        <dbReference type="EMBL" id="MCE5171572.1"/>
    </source>
</evidence>
<dbReference type="Gene3D" id="3.50.50.60">
    <property type="entry name" value="FAD/NAD(P)-binding domain"/>
    <property type="match status" value="1"/>
</dbReference>
<dbReference type="PRINTS" id="PR00469">
    <property type="entry name" value="PNDRDTASEII"/>
</dbReference>
<organism evidence="2 3">
    <name type="scientific">Paenibacillus profundus</name>
    <dbReference type="NCBI Taxonomy" id="1173085"/>
    <lineage>
        <taxon>Bacteria</taxon>
        <taxon>Bacillati</taxon>
        <taxon>Bacillota</taxon>
        <taxon>Bacilli</taxon>
        <taxon>Bacillales</taxon>
        <taxon>Paenibacillaceae</taxon>
        <taxon>Paenibacillus</taxon>
    </lineage>
</organism>
<protein>
    <submittedName>
        <fullName evidence="2">NAD(P)/FAD-dependent oxidoreductase</fullName>
    </submittedName>
</protein>
<evidence type="ECO:0000256" key="1">
    <source>
        <dbReference type="ARBA" id="ARBA00023002"/>
    </source>
</evidence>
<proteinExistence type="predicted"/>
<keyword evidence="1" id="KW-0560">Oxidoreductase</keyword>
<dbReference type="PRINTS" id="PR00368">
    <property type="entry name" value="FADPNR"/>
</dbReference>
<gene>
    <name evidence="2" type="ORF">LQV63_19915</name>
</gene>
<dbReference type="PANTHER" id="PTHR43539">
    <property type="entry name" value="FLAVIN-BINDING MONOOXYGENASE-LIKE PROTEIN (AFU_ORTHOLOGUE AFUA_4G09220)"/>
    <property type="match status" value="1"/>
</dbReference>
<dbReference type="Proteomes" id="UP001199916">
    <property type="component" value="Unassembled WGS sequence"/>
</dbReference>
<reference evidence="2 3" key="1">
    <citation type="submission" date="2021-11" db="EMBL/GenBank/DDBJ databases">
        <title>Draft genome sequence of Paenibacillus profundus YoMME, a new Gram-positive bacteria with exoelectrogenic properties.</title>
        <authorList>
            <person name="Hubenova Y."/>
            <person name="Hubenova E."/>
            <person name="Manasiev Y."/>
            <person name="Peykov S."/>
            <person name="Mitov M."/>
        </authorList>
    </citation>
    <scope>NUCLEOTIDE SEQUENCE [LARGE SCALE GENOMIC DNA]</scope>
    <source>
        <strain evidence="2 3">YoMME</strain>
    </source>
</reference>
<dbReference type="Pfam" id="PF13738">
    <property type="entry name" value="Pyr_redox_3"/>
    <property type="match status" value="1"/>
</dbReference>
<dbReference type="InterPro" id="IPR050982">
    <property type="entry name" value="Auxin_biosynth/cation_transpt"/>
</dbReference>